<reference evidence="1" key="1">
    <citation type="submission" date="2018-05" db="EMBL/GenBank/DDBJ databases">
        <authorList>
            <person name="Lanie J.A."/>
            <person name="Ng W.-L."/>
            <person name="Kazmierczak K.M."/>
            <person name="Andrzejewski T.M."/>
            <person name="Davidsen T.M."/>
            <person name="Wayne K.J."/>
            <person name="Tettelin H."/>
            <person name="Glass J.I."/>
            <person name="Rusch D."/>
            <person name="Podicherti R."/>
            <person name="Tsui H.-C.T."/>
            <person name="Winkler M.E."/>
        </authorList>
    </citation>
    <scope>NUCLEOTIDE SEQUENCE</scope>
</reference>
<sequence length="110" mass="12345">DTIEPLKEQLTDAREKVQSLVNRMQSNGGGKAEGALEEATRALHEAQDGMDERAYTIVESGIVLRDVEQGIVDFTSIRGGREVYLCWRAGEPSITHWHEMDAGFSERQRL</sequence>
<feature type="non-terminal residue" evidence="1">
    <location>
        <position position="1"/>
    </location>
</feature>
<dbReference type="AlphaFoldDB" id="A0A382ZD60"/>
<proteinExistence type="predicted"/>
<dbReference type="Pfam" id="PF09969">
    <property type="entry name" value="DUF2203"/>
    <property type="match status" value="1"/>
</dbReference>
<evidence type="ECO:0000313" key="1">
    <source>
        <dbReference type="EMBL" id="SVD93392.1"/>
    </source>
</evidence>
<organism evidence="1">
    <name type="scientific">marine metagenome</name>
    <dbReference type="NCBI Taxonomy" id="408172"/>
    <lineage>
        <taxon>unclassified sequences</taxon>
        <taxon>metagenomes</taxon>
        <taxon>ecological metagenomes</taxon>
    </lineage>
</organism>
<dbReference type="PIRSF" id="PIRSF016498">
    <property type="entry name" value="UCP016498"/>
    <property type="match status" value="1"/>
</dbReference>
<protein>
    <recommendedName>
        <fullName evidence="2">DUF2203 domain-containing protein</fullName>
    </recommendedName>
</protein>
<gene>
    <name evidence="1" type="ORF">METZ01_LOCUS446246</name>
</gene>
<dbReference type="EMBL" id="UINC01182917">
    <property type="protein sequence ID" value="SVD93392.1"/>
    <property type="molecule type" value="Genomic_DNA"/>
</dbReference>
<accession>A0A382ZD60</accession>
<name>A0A382ZD60_9ZZZZ</name>
<evidence type="ECO:0008006" key="2">
    <source>
        <dbReference type="Google" id="ProtNLM"/>
    </source>
</evidence>
<dbReference type="InterPro" id="IPR018699">
    <property type="entry name" value="DUF2203"/>
</dbReference>